<evidence type="ECO:0000256" key="1">
    <source>
        <dbReference type="SAM" id="Coils"/>
    </source>
</evidence>
<accession>A0A811YRE9</accession>
<gene>
    <name evidence="2" type="ORF">NYPRO_LOCUS11623</name>
</gene>
<feature type="coiled-coil region" evidence="1">
    <location>
        <begin position="33"/>
        <end position="72"/>
    </location>
</feature>
<protein>
    <submittedName>
        <fullName evidence="2">(raccoon dog) hypothetical protein</fullName>
    </submittedName>
</protein>
<dbReference type="Proteomes" id="UP000645828">
    <property type="component" value="Unassembled WGS sequence"/>
</dbReference>
<keyword evidence="1" id="KW-0175">Coiled coil</keyword>
<evidence type="ECO:0000313" key="2">
    <source>
        <dbReference type="EMBL" id="CAD7678825.1"/>
    </source>
</evidence>
<evidence type="ECO:0000313" key="3">
    <source>
        <dbReference type="Proteomes" id="UP000645828"/>
    </source>
</evidence>
<keyword evidence="3" id="KW-1185">Reference proteome</keyword>
<proteinExistence type="predicted"/>
<comment type="caution">
    <text evidence="2">The sequence shown here is derived from an EMBL/GenBank/DDBJ whole genome shotgun (WGS) entry which is preliminary data.</text>
</comment>
<organism evidence="2 3">
    <name type="scientific">Nyctereutes procyonoides</name>
    <name type="common">Raccoon dog</name>
    <name type="synonym">Canis procyonoides</name>
    <dbReference type="NCBI Taxonomy" id="34880"/>
    <lineage>
        <taxon>Eukaryota</taxon>
        <taxon>Metazoa</taxon>
        <taxon>Chordata</taxon>
        <taxon>Craniata</taxon>
        <taxon>Vertebrata</taxon>
        <taxon>Euteleostomi</taxon>
        <taxon>Mammalia</taxon>
        <taxon>Eutheria</taxon>
        <taxon>Laurasiatheria</taxon>
        <taxon>Carnivora</taxon>
        <taxon>Caniformia</taxon>
        <taxon>Canidae</taxon>
        <taxon>Nyctereutes</taxon>
    </lineage>
</organism>
<name>A0A811YRE9_NYCPR</name>
<dbReference type="EMBL" id="CAJHUB010000681">
    <property type="protein sequence ID" value="CAD7678825.1"/>
    <property type="molecule type" value="Genomic_DNA"/>
</dbReference>
<reference evidence="2" key="1">
    <citation type="submission" date="2020-12" db="EMBL/GenBank/DDBJ databases">
        <authorList>
            <consortium name="Molecular Ecology Group"/>
        </authorList>
    </citation>
    <scope>NUCLEOTIDE SEQUENCE</scope>
    <source>
        <strain evidence="2">TBG_1078</strain>
    </source>
</reference>
<dbReference type="Gene3D" id="1.20.5.170">
    <property type="match status" value="1"/>
</dbReference>
<sequence length="87" mass="10057">MQKNNTFDSMFISVKNNSSRILYPRPKSLLTKMMNANMDAVDAENQVELEERDDLLIKLGAVKEENQKLKLENQVLGQYVEKPHVSF</sequence>
<dbReference type="AlphaFoldDB" id="A0A811YRE9"/>